<evidence type="ECO:0000313" key="3">
    <source>
        <dbReference type="Proteomes" id="UP000007350"/>
    </source>
</evidence>
<keyword evidence="3" id="KW-1185">Reference proteome</keyword>
<evidence type="ECO:0000313" key="2">
    <source>
        <dbReference type="EMBL" id="EKF32481.1"/>
    </source>
</evidence>
<dbReference type="EMBL" id="AHKC01009817">
    <property type="protein sequence ID" value="EKF32481.1"/>
    <property type="molecule type" value="Genomic_DNA"/>
</dbReference>
<evidence type="ECO:0000256" key="1">
    <source>
        <dbReference type="SAM" id="Coils"/>
    </source>
</evidence>
<dbReference type="AlphaFoldDB" id="K2NC88"/>
<dbReference type="Proteomes" id="UP000007350">
    <property type="component" value="Unassembled WGS sequence"/>
</dbReference>
<proteinExistence type="predicted"/>
<reference evidence="2 3" key="1">
    <citation type="journal article" date="2012" name="BMC Genomics">
        <title>Comparative genomic analysis of human infective Trypanosoma cruzi lineages with the bat-restricted subspecies T. cruzi marinkellei.</title>
        <authorList>
            <person name="Franzen O."/>
            <person name="Talavera-Lopez C."/>
            <person name="Ochaya S."/>
            <person name="Butler C.E."/>
            <person name="Messenger L.A."/>
            <person name="Lewis M.D."/>
            <person name="Llewellyn M.S."/>
            <person name="Marinkelle C.J."/>
            <person name="Tyler K.M."/>
            <person name="Miles M.A."/>
            <person name="Andersson B."/>
        </authorList>
    </citation>
    <scope>NUCLEOTIDE SEQUENCE [LARGE SCALE GENOMIC DNA]</scope>
    <source>
        <strain evidence="2 3">B7</strain>
    </source>
</reference>
<feature type="coiled-coil region" evidence="1">
    <location>
        <begin position="191"/>
        <end position="242"/>
    </location>
</feature>
<dbReference type="OrthoDB" id="246313at2759"/>
<feature type="coiled-coil region" evidence="1">
    <location>
        <begin position="272"/>
        <end position="320"/>
    </location>
</feature>
<comment type="caution">
    <text evidence="2">The sequence shown here is derived from an EMBL/GenBank/DDBJ whole genome shotgun (WGS) entry which is preliminary data.</text>
</comment>
<accession>K2NC88</accession>
<keyword evidence="1" id="KW-0175">Coiled coil</keyword>
<protein>
    <submittedName>
        <fullName evidence="2">Uncharacterized protein</fullName>
    </submittedName>
</protein>
<sequence>MLRDLARSSPSKRRGQNDLLEGRRVSIITNNRLQGVVKRAVETLSENAVNMLRRVYWRRWQYEVARKIANNLIEGRVWMRTRGGARLVDSVPLTFDVPNLEDYVYEKRVCRREGNADFSDDLQRALRELLYTAKHHLVEANDPEDTTCFFDNDLCPVRDTKELAMALCLLKNMIIDFAETKSIANLRERELMNLRDTNEVLRCRLEEAEDSLSHLTQVGKEMANVQAQCDNLKEKLGQAEEGWKNAKYQLQFHQRELKKERNQPPSNAERLLQQKDNEVASLQRELSKLRTKLHREVKEKESLESQLKELKAEAVCAAQKLEKWVSSGALSSRGRSTRALASQLNLPRGFFSSGFLQTMKTEKMQDEEYLPLGVAEEAREMASLVGRTSQDIVRENWQLEVELRQNETVPEEIEFGNCPHCRRRLTSCSATPTGPPGKKAAFCFSCRRSYTFGDLTAREKLSAVSLVKRRNDSSPRSFVKY</sequence>
<organism evidence="2 3">
    <name type="scientific">Trypanosoma cruzi marinkellei</name>
    <dbReference type="NCBI Taxonomy" id="85056"/>
    <lineage>
        <taxon>Eukaryota</taxon>
        <taxon>Discoba</taxon>
        <taxon>Euglenozoa</taxon>
        <taxon>Kinetoplastea</taxon>
        <taxon>Metakinetoplastina</taxon>
        <taxon>Trypanosomatida</taxon>
        <taxon>Trypanosomatidae</taxon>
        <taxon>Trypanosoma</taxon>
        <taxon>Schizotrypanum</taxon>
    </lineage>
</organism>
<name>K2NC88_TRYCR</name>
<gene>
    <name evidence="2" type="ORF">MOQ_003663</name>
</gene>